<sequence>MPELILEEDTFGEKRRKFNKLVADAVASKHYELTPITDTDSDINNLLKIEIACKTRNVDYVIKVMKSKDMLYTSTAIKKSTWFNHRPAVRKHHQP</sequence>
<accession>A0A922MRZ2</accession>
<evidence type="ECO:0000313" key="1">
    <source>
        <dbReference type="EMBL" id="KAH9641484.1"/>
    </source>
</evidence>
<dbReference type="AlphaFoldDB" id="A0A922MRZ2"/>
<proteinExistence type="predicted"/>
<organism evidence="1 2">
    <name type="scientific">Spodoptera exigua</name>
    <name type="common">Beet armyworm</name>
    <name type="synonym">Noctua fulgens</name>
    <dbReference type="NCBI Taxonomy" id="7107"/>
    <lineage>
        <taxon>Eukaryota</taxon>
        <taxon>Metazoa</taxon>
        <taxon>Ecdysozoa</taxon>
        <taxon>Arthropoda</taxon>
        <taxon>Hexapoda</taxon>
        <taxon>Insecta</taxon>
        <taxon>Pterygota</taxon>
        <taxon>Neoptera</taxon>
        <taxon>Endopterygota</taxon>
        <taxon>Lepidoptera</taxon>
        <taxon>Glossata</taxon>
        <taxon>Ditrysia</taxon>
        <taxon>Noctuoidea</taxon>
        <taxon>Noctuidae</taxon>
        <taxon>Amphipyrinae</taxon>
        <taxon>Spodoptera</taxon>
    </lineage>
</organism>
<dbReference type="EMBL" id="JACEFF010000234">
    <property type="protein sequence ID" value="KAH9641484.1"/>
    <property type="molecule type" value="Genomic_DNA"/>
</dbReference>
<protein>
    <submittedName>
        <fullName evidence="1">Uncharacterized protein</fullName>
    </submittedName>
</protein>
<dbReference type="Proteomes" id="UP000814243">
    <property type="component" value="Unassembled WGS sequence"/>
</dbReference>
<comment type="caution">
    <text evidence="1">The sequence shown here is derived from an EMBL/GenBank/DDBJ whole genome shotgun (WGS) entry which is preliminary data.</text>
</comment>
<gene>
    <name evidence="1" type="ORF">HF086_006100</name>
</gene>
<name>A0A922MRZ2_SPOEX</name>
<evidence type="ECO:0000313" key="2">
    <source>
        <dbReference type="Proteomes" id="UP000814243"/>
    </source>
</evidence>
<reference evidence="1" key="1">
    <citation type="journal article" date="2021" name="G3 (Bethesda)">
        <title>Genome and transcriptome analysis of the beet armyworm Spodoptera exigua reveals targets for pest control. .</title>
        <authorList>
            <person name="Simon S."/>
            <person name="Breeschoten T."/>
            <person name="Jansen H.J."/>
            <person name="Dirks R.P."/>
            <person name="Schranz M.E."/>
            <person name="Ros V.I.D."/>
        </authorList>
    </citation>
    <scope>NUCLEOTIDE SEQUENCE</scope>
    <source>
        <strain evidence="1">TB_SE_WUR_2020</strain>
    </source>
</reference>